<accession>A0A1G1XTX4</accession>
<evidence type="ECO:0000313" key="2">
    <source>
        <dbReference type="Proteomes" id="UP000178930"/>
    </source>
</evidence>
<evidence type="ECO:0008006" key="3">
    <source>
        <dbReference type="Google" id="ProtNLM"/>
    </source>
</evidence>
<proteinExistence type="predicted"/>
<name>A0A1G1XTX4_9BACT</name>
<gene>
    <name evidence="1" type="ORF">A2729_01420</name>
</gene>
<dbReference type="AlphaFoldDB" id="A0A1G1XTX4"/>
<evidence type="ECO:0000313" key="1">
    <source>
        <dbReference type="EMBL" id="OGY43513.1"/>
    </source>
</evidence>
<sequence>MTTATLRIPDDLTLEVNNIVQDFGFQNKEEFVQEAIRDKVLELRKLRFFSITDKVAANLKKKNISEREILKHFETVRSK</sequence>
<dbReference type="STRING" id="1797532.A2729_01420"/>
<dbReference type="InterPro" id="IPR010985">
    <property type="entry name" value="Ribbon_hlx_hlx"/>
</dbReference>
<dbReference type="SUPFAM" id="SSF47598">
    <property type="entry name" value="Ribbon-helix-helix"/>
    <property type="match status" value="1"/>
</dbReference>
<dbReference type="EMBL" id="MHIB01000035">
    <property type="protein sequence ID" value="OGY43513.1"/>
    <property type="molecule type" value="Genomic_DNA"/>
</dbReference>
<dbReference type="Proteomes" id="UP000178930">
    <property type="component" value="Unassembled WGS sequence"/>
</dbReference>
<protein>
    <recommendedName>
        <fullName evidence="3">Ribbon-helix-helix protein CopG domain-containing protein</fullName>
    </recommendedName>
</protein>
<organism evidence="1 2">
    <name type="scientific">Candidatus Buchananbacteria bacterium RIFCSPHIGHO2_01_FULL_39_14</name>
    <dbReference type="NCBI Taxonomy" id="1797532"/>
    <lineage>
        <taxon>Bacteria</taxon>
        <taxon>Candidatus Buchananiibacteriota</taxon>
    </lineage>
</organism>
<comment type="caution">
    <text evidence="1">The sequence shown here is derived from an EMBL/GenBank/DDBJ whole genome shotgun (WGS) entry which is preliminary data.</text>
</comment>
<dbReference type="GO" id="GO:0006355">
    <property type="term" value="P:regulation of DNA-templated transcription"/>
    <property type="evidence" value="ECO:0007669"/>
    <property type="project" value="InterPro"/>
</dbReference>
<reference evidence="1 2" key="1">
    <citation type="journal article" date="2016" name="Nat. Commun.">
        <title>Thousands of microbial genomes shed light on interconnected biogeochemical processes in an aquifer system.</title>
        <authorList>
            <person name="Anantharaman K."/>
            <person name="Brown C.T."/>
            <person name="Hug L.A."/>
            <person name="Sharon I."/>
            <person name="Castelle C.J."/>
            <person name="Probst A.J."/>
            <person name="Thomas B.C."/>
            <person name="Singh A."/>
            <person name="Wilkins M.J."/>
            <person name="Karaoz U."/>
            <person name="Brodie E.L."/>
            <person name="Williams K.H."/>
            <person name="Hubbard S.S."/>
            <person name="Banfield J.F."/>
        </authorList>
    </citation>
    <scope>NUCLEOTIDE SEQUENCE [LARGE SCALE GENOMIC DNA]</scope>
</reference>